<sequence length="102" mass="11454">MLSAGRFEVRLHDSEDRVTLSHRKERVVVLRRKTLERLRDLLTPSPRGTKNPPEPMPLVQGADRAAGDRRVLAHDPQPPLLAPKHRGPGLGVLVERLDHAAR</sequence>
<reference evidence="1" key="1">
    <citation type="journal article" date="2015" name="Nature">
        <title>Complex archaea that bridge the gap between prokaryotes and eukaryotes.</title>
        <authorList>
            <person name="Spang A."/>
            <person name="Saw J.H."/>
            <person name="Jorgensen S.L."/>
            <person name="Zaremba-Niedzwiedzka K."/>
            <person name="Martijn J."/>
            <person name="Lind A.E."/>
            <person name="van Eijk R."/>
            <person name="Schleper C."/>
            <person name="Guy L."/>
            <person name="Ettema T.J."/>
        </authorList>
    </citation>
    <scope>NUCLEOTIDE SEQUENCE</scope>
</reference>
<protein>
    <submittedName>
        <fullName evidence="1">Uncharacterized protein</fullName>
    </submittedName>
</protein>
<comment type="caution">
    <text evidence="1">The sequence shown here is derived from an EMBL/GenBank/DDBJ whole genome shotgun (WGS) entry which is preliminary data.</text>
</comment>
<gene>
    <name evidence="1" type="ORF">LCGC14_0252310</name>
</gene>
<evidence type="ECO:0000313" key="1">
    <source>
        <dbReference type="EMBL" id="KKN88159.1"/>
    </source>
</evidence>
<proteinExistence type="predicted"/>
<dbReference type="AlphaFoldDB" id="A0A0F9U959"/>
<name>A0A0F9U959_9ZZZZ</name>
<dbReference type="EMBL" id="LAZR01000131">
    <property type="protein sequence ID" value="KKN88159.1"/>
    <property type="molecule type" value="Genomic_DNA"/>
</dbReference>
<organism evidence="1">
    <name type="scientific">marine sediment metagenome</name>
    <dbReference type="NCBI Taxonomy" id="412755"/>
    <lineage>
        <taxon>unclassified sequences</taxon>
        <taxon>metagenomes</taxon>
        <taxon>ecological metagenomes</taxon>
    </lineage>
</organism>
<accession>A0A0F9U959</accession>